<organism evidence="1 2">
    <name type="scientific">Chitinophaga agrisoli</name>
    <dbReference type="NCBI Taxonomy" id="2607653"/>
    <lineage>
        <taxon>Bacteria</taxon>
        <taxon>Pseudomonadati</taxon>
        <taxon>Bacteroidota</taxon>
        <taxon>Chitinophagia</taxon>
        <taxon>Chitinophagales</taxon>
        <taxon>Chitinophagaceae</taxon>
        <taxon>Chitinophaga</taxon>
    </lineage>
</organism>
<reference evidence="1 2" key="1">
    <citation type="submission" date="2019-09" db="EMBL/GenBank/DDBJ databases">
        <title>Chitinophaga ginsengihumi sp. nov., isolated from soil of ginseng rhizosphere.</title>
        <authorList>
            <person name="Lee J."/>
        </authorList>
    </citation>
    <scope>NUCLEOTIDE SEQUENCE [LARGE SCALE GENOMIC DNA]</scope>
    <source>
        <strain evidence="1 2">BN140078</strain>
    </source>
</reference>
<proteinExistence type="predicted"/>
<reference evidence="1 2" key="2">
    <citation type="submission" date="2019-09" db="EMBL/GenBank/DDBJ databases">
        <authorList>
            <person name="Jin C."/>
        </authorList>
    </citation>
    <scope>NUCLEOTIDE SEQUENCE [LARGE SCALE GENOMIC DNA]</scope>
    <source>
        <strain evidence="1 2">BN140078</strain>
    </source>
</reference>
<evidence type="ECO:0000313" key="1">
    <source>
        <dbReference type="EMBL" id="KAA2243220.1"/>
    </source>
</evidence>
<dbReference type="EMBL" id="VUOC01000002">
    <property type="protein sequence ID" value="KAA2243220.1"/>
    <property type="molecule type" value="Genomic_DNA"/>
</dbReference>
<protein>
    <submittedName>
        <fullName evidence="1">Uncharacterized protein</fullName>
    </submittedName>
</protein>
<name>A0A5B2VX88_9BACT</name>
<evidence type="ECO:0000313" key="2">
    <source>
        <dbReference type="Proteomes" id="UP000324611"/>
    </source>
</evidence>
<sequence length="59" mass="6180">MKNFPTENLTELTSQELTEVQGGGLLSDLLTNAVSLVQGVPAIVGTVGVIVKNAITWLV</sequence>
<gene>
    <name evidence="1" type="ORF">F0L74_11945</name>
</gene>
<dbReference type="Proteomes" id="UP000324611">
    <property type="component" value="Unassembled WGS sequence"/>
</dbReference>
<keyword evidence="2" id="KW-1185">Reference proteome</keyword>
<comment type="caution">
    <text evidence="1">The sequence shown here is derived from an EMBL/GenBank/DDBJ whole genome shotgun (WGS) entry which is preliminary data.</text>
</comment>
<accession>A0A5B2VX88</accession>
<dbReference type="AlphaFoldDB" id="A0A5B2VX88"/>
<dbReference type="RefSeq" id="WP_149838096.1">
    <property type="nucleotide sequence ID" value="NZ_VUOC01000002.1"/>
</dbReference>